<proteinExistence type="predicted"/>
<gene>
    <name evidence="1" type="primary">P0661G04.23</name>
</gene>
<reference evidence="2" key="2">
    <citation type="journal article" date="2008" name="Nucleic Acids Res.">
        <title>The rice annotation project database (RAP-DB): 2008 update.</title>
        <authorList>
            <consortium name="The rice annotation project (RAP)"/>
        </authorList>
    </citation>
    <scope>GENOME REANNOTATION</scope>
    <source>
        <strain evidence="2">cv. Nipponbare</strain>
    </source>
</reference>
<dbReference type="AlphaFoldDB" id="Q654Z9"/>
<dbReference type="EMBL" id="AP003935">
    <property type="protein sequence ID" value="BAD45618.1"/>
    <property type="molecule type" value="Genomic_DNA"/>
</dbReference>
<accession>Q654Z9</accession>
<reference evidence="2" key="1">
    <citation type="journal article" date="2005" name="Nature">
        <title>The map-based sequence of the rice genome.</title>
        <authorList>
            <consortium name="International rice genome sequencing project (IRGSP)"/>
            <person name="Matsumoto T."/>
            <person name="Wu J."/>
            <person name="Kanamori H."/>
            <person name="Katayose Y."/>
            <person name="Fujisawa M."/>
            <person name="Namiki N."/>
            <person name="Mizuno H."/>
            <person name="Yamamoto K."/>
            <person name="Antonio B.A."/>
            <person name="Baba T."/>
            <person name="Sakata K."/>
            <person name="Nagamura Y."/>
            <person name="Aoki H."/>
            <person name="Arikawa K."/>
            <person name="Arita K."/>
            <person name="Bito T."/>
            <person name="Chiden Y."/>
            <person name="Fujitsuka N."/>
            <person name="Fukunaka R."/>
            <person name="Hamada M."/>
            <person name="Harada C."/>
            <person name="Hayashi A."/>
            <person name="Hijishita S."/>
            <person name="Honda M."/>
            <person name="Hosokawa S."/>
            <person name="Ichikawa Y."/>
            <person name="Idonuma A."/>
            <person name="Iijima M."/>
            <person name="Ikeda M."/>
            <person name="Ikeno M."/>
            <person name="Ito K."/>
            <person name="Ito S."/>
            <person name="Ito T."/>
            <person name="Ito Y."/>
            <person name="Ito Y."/>
            <person name="Iwabuchi A."/>
            <person name="Kamiya K."/>
            <person name="Karasawa W."/>
            <person name="Kurita K."/>
            <person name="Katagiri S."/>
            <person name="Kikuta A."/>
            <person name="Kobayashi H."/>
            <person name="Kobayashi N."/>
            <person name="Machita K."/>
            <person name="Maehara T."/>
            <person name="Masukawa M."/>
            <person name="Mizubayashi T."/>
            <person name="Mukai Y."/>
            <person name="Nagasaki H."/>
            <person name="Nagata Y."/>
            <person name="Naito S."/>
            <person name="Nakashima M."/>
            <person name="Nakama Y."/>
            <person name="Nakamichi Y."/>
            <person name="Nakamura M."/>
            <person name="Meguro A."/>
            <person name="Negishi M."/>
            <person name="Ohta I."/>
            <person name="Ohta T."/>
            <person name="Okamoto M."/>
            <person name="Ono N."/>
            <person name="Saji S."/>
            <person name="Sakaguchi M."/>
            <person name="Sakai K."/>
            <person name="Shibata M."/>
            <person name="Shimokawa T."/>
            <person name="Song J."/>
            <person name="Takazaki Y."/>
            <person name="Terasawa K."/>
            <person name="Tsugane M."/>
            <person name="Tsuji K."/>
            <person name="Ueda S."/>
            <person name="Waki K."/>
            <person name="Yamagata H."/>
            <person name="Yamamoto M."/>
            <person name="Yamamoto S."/>
            <person name="Yamane H."/>
            <person name="Yoshiki S."/>
            <person name="Yoshihara R."/>
            <person name="Yukawa K."/>
            <person name="Zhong H."/>
            <person name="Yano M."/>
            <person name="Yuan Q."/>
            <person name="Ouyang S."/>
            <person name="Liu J."/>
            <person name="Jones K.M."/>
            <person name="Gansberger K."/>
            <person name="Moffat K."/>
            <person name="Hill J."/>
            <person name="Bera J."/>
            <person name="Fadrosh D."/>
            <person name="Jin S."/>
            <person name="Johri S."/>
            <person name="Kim M."/>
            <person name="Overton L."/>
            <person name="Reardon M."/>
            <person name="Tsitrin T."/>
            <person name="Vuong H."/>
            <person name="Weaver B."/>
            <person name="Ciecko A."/>
            <person name="Tallon L."/>
            <person name="Jackson J."/>
            <person name="Pai G."/>
            <person name="Aken S.V."/>
            <person name="Utterback T."/>
            <person name="Reidmuller S."/>
            <person name="Feldblyum T."/>
            <person name="Hsiao J."/>
            <person name="Zismann V."/>
            <person name="Iobst S."/>
            <person name="de Vazeille A.R."/>
            <person name="Buell C.R."/>
            <person name="Ying K."/>
            <person name="Li Y."/>
            <person name="Lu T."/>
            <person name="Huang Y."/>
            <person name="Zhao Q."/>
            <person name="Feng Q."/>
            <person name="Zhang L."/>
            <person name="Zhu J."/>
            <person name="Weng Q."/>
            <person name="Mu J."/>
            <person name="Lu Y."/>
            <person name="Fan D."/>
            <person name="Liu Y."/>
            <person name="Guan J."/>
            <person name="Zhang Y."/>
            <person name="Yu S."/>
            <person name="Liu X."/>
            <person name="Zhang Y."/>
            <person name="Hong G."/>
            <person name="Han B."/>
            <person name="Choisne N."/>
            <person name="Demange N."/>
            <person name="Orjeda G."/>
            <person name="Samain S."/>
            <person name="Cattolico L."/>
            <person name="Pelletier E."/>
            <person name="Couloux A."/>
            <person name="Segurens B."/>
            <person name="Wincker P."/>
            <person name="D'Hont A."/>
            <person name="Scarpelli C."/>
            <person name="Weissenbach J."/>
            <person name="Salanoubat M."/>
            <person name="Quetier F."/>
            <person name="Yu Y."/>
            <person name="Kim H.R."/>
            <person name="Rambo T."/>
            <person name="Currie J."/>
            <person name="Collura K."/>
            <person name="Luo M."/>
            <person name="Yang T."/>
            <person name="Ammiraju J.S.S."/>
            <person name="Engler F."/>
            <person name="Soderlund C."/>
            <person name="Wing R.A."/>
            <person name="Palmer L.E."/>
            <person name="de la Bastide M."/>
            <person name="Spiegel L."/>
            <person name="Nascimento L."/>
            <person name="Zutavern T."/>
            <person name="O'Shaughnessy A."/>
            <person name="Dike S."/>
            <person name="Dedhia N."/>
            <person name="Preston R."/>
            <person name="Balija V."/>
            <person name="McCombie W.R."/>
            <person name="Chow T."/>
            <person name="Chen H."/>
            <person name="Chung M."/>
            <person name="Chen C."/>
            <person name="Shaw J."/>
            <person name="Wu H."/>
            <person name="Hsiao K."/>
            <person name="Chao Y."/>
            <person name="Chu M."/>
            <person name="Cheng C."/>
            <person name="Hour A."/>
            <person name="Lee P."/>
            <person name="Lin S."/>
            <person name="Lin Y."/>
            <person name="Liou J."/>
            <person name="Liu S."/>
            <person name="Hsing Y."/>
            <person name="Raghuvanshi S."/>
            <person name="Mohanty A."/>
            <person name="Bharti A.K."/>
            <person name="Gaur A."/>
            <person name="Gupta V."/>
            <person name="Kumar D."/>
            <person name="Ravi V."/>
            <person name="Vij S."/>
            <person name="Kapur A."/>
            <person name="Khurana P."/>
            <person name="Khurana P."/>
            <person name="Khurana J.P."/>
            <person name="Tyagi A.K."/>
            <person name="Gaikwad K."/>
            <person name="Singh A."/>
            <person name="Dalal V."/>
            <person name="Srivastava S."/>
            <person name="Dixit A."/>
            <person name="Pal A.K."/>
            <person name="Ghazi I.A."/>
            <person name="Yadav M."/>
            <person name="Pandit A."/>
            <person name="Bhargava A."/>
            <person name="Sureshbabu K."/>
            <person name="Batra K."/>
            <person name="Sharma T.R."/>
            <person name="Mohapatra T."/>
            <person name="Singh N.K."/>
            <person name="Messing J."/>
            <person name="Nelson A.B."/>
            <person name="Fuks G."/>
            <person name="Kavchok S."/>
            <person name="Keizer G."/>
            <person name="Linton E."/>
            <person name="Llaca V."/>
            <person name="Song R."/>
            <person name="Tanyolac B."/>
            <person name="Young S."/>
            <person name="Ho-Il K."/>
            <person name="Hahn J.H."/>
            <person name="Sangsakoo G."/>
            <person name="Vanavichit A."/>
            <person name="de Mattos Luiz.A.T."/>
            <person name="Zimmer P.D."/>
            <person name="Malone G."/>
            <person name="Dellagostin O."/>
            <person name="de Oliveira A.C."/>
            <person name="Bevan M."/>
            <person name="Bancroft I."/>
            <person name="Minx P."/>
            <person name="Cordum H."/>
            <person name="Wilson R."/>
            <person name="Cheng Z."/>
            <person name="Jin W."/>
            <person name="Jiang J."/>
            <person name="Leong S.A."/>
            <person name="Iwama H."/>
            <person name="Gojobori T."/>
            <person name="Itoh T."/>
            <person name="Niimura Y."/>
            <person name="Fujii Y."/>
            <person name="Habara T."/>
            <person name="Sakai H."/>
            <person name="Sato Y."/>
            <person name="Wilson G."/>
            <person name="Kumar K."/>
            <person name="McCouch S."/>
            <person name="Juretic N."/>
            <person name="Hoen D."/>
            <person name="Wright S."/>
            <person name="Bruskiewich R."/>
            <person name="Bureau T."/>
            <person name="Miyao A."/>
            <person name="Hirochika H."/>
            <person name="Nishikawa T."/>
            <person name="Kadowaki K."/>
            <person name="Sugiura M."/>
            <person name="Burr B."/>
            <person name="Sasaki T."/>
        </authorList>
    </citation>
    <scope>NUCLEOTIDE SEQUENCE [LARGE SCALE GENOMIC DNA]</scope>
    <source>
        <strain evidence="2">cv. Nipponbare</strain>
    </source>
</reference>
<evidence type="ECO:0000313" key="2">
    <source>
        <dbReference type="Proteomes" id="UP000000763"/>
    </source>
</evidence>
<name>Q654Z9_ORYSJ</name>
<dbReference type="SUPFAM" id="SSF141678">
    <property type="entry name" value="MAL13P1.257-like"/>
    <property type="match status" value="1"/>
</dbReference>
<protein>
    <submittedName>
        <fullName evidence="1">Uncharacterized protein</fullName>
    </submittedName>
</protein>
<dbReference type="Proteomes" id="UP000000763">
    <property type="component" value="Chromosome 6"/>
</dbReference>
<evidence type="ECO:0000313" key="1">
    <source>
        <dbReference type="EMBL" id="BAD45618.1"/>
    </source>
</evidence>
<organism evidence="1 2">
    <name type="scientific">Oryza sativa subsp. japonica</name>
    <name type="common">Rice</name>
    <dbReference type="NCBI Taxonomy" id="39947"/>
    <lineage>
        <taxon>Eukaryota</taxon>
        <taxon>Viridiplantae</taxon>
        <taxon>Streptophyta</taxon>
        <taxon>Embryophyta</taxon>
        <taxon>Tracheophyta</taxon>
        <taxon>Spermatophyta</taxon>
        <taxon>Magnoliopsida</taxon>
        <taxon>Liliopsida</taxon>
        <taxon>Poales</taxon>
        <taxon>Poaceae</taxon>
        <taxon>BOP clade</taxon>
        <taxon>Oryzoideae</taxon>
        <taxon>Oryzeae</taxon>
        <taxon>Oryzinae</taxon>
        <taxon>Oryza</taxon>
        <taxon>Oryza sativa</taxon>
    </lineage>
</organism>
<sequence length="67" mass="7623">MPRYMLFAAVEMEGVHELDPIKGVFNGAATAYFLQLWCTTCREATSKQICLYPGPSLCPFYLRSKKE</sequence>